<dbReference type="AlphaFoldDB" id="A0A914S2Z9"/>
<organism evidence="2 3">
    <name type="scientific">Parascaris equorum</name>
    <name type="common">Equine roundworm</name>
    <dbReference type="NCBI Taxonomy" id="6256"/>
    <lineage>
        <taxon>Eukaryota</taxon>
        <taxon>Metazoa</taxon>
        <taxon>Ecdysozoa</taxon>
        <taxon>Nematoda</taxon>
        <taxon>Chromadorea</taxon>
        <taxon>Rhabditida</taxon>
        <taxon>Spirurina</taxon>
        <taxon>Ascaridomorpha</taxon>
        <taxon>Ascaridoidea</taxon>
        <taxon>Ascarididae</taxon>
        <taxon>Parascaris</taxon>
    </lineage>
</organism>
<dbReference type="WBParaSite" id="PEQ_0001270201-mRNA-1">
    <property type="protein sequence ID" value="PEQ_0001270201-mRNA-1"/>
    <property type="gene ID" value="PEQ_0001270201"/>
</dbReference>
<feature type="compositionally biased region" description="Polar residues" evidence="1">
    <location>
        <begin position="180"/>
        <end position="201"/>
    </location>
</feature>
<sequence length="226" mass="25117">LSEFEKNSSKRAFEATNLSSSKLRKLSVRNADDTTADLEESSDKLSAKKTAISKDGQGQWIINGKIWPKDSLHHIPKWLEDEYKGWESKGETESLEEEDGTRTTTLAVEDDSEEENLRDSEMRTTKISAGTDVLNAGNNKESADEEPDISGEKELSSKEPRKLVVSETDDEIGEDERSGQPETSDEQGNIITGDSESNGTSEDYDMKELTLNEPNEDYGSGEEERA</sequence>
<reference evidence="3" key="1">
    <citation type="submission" date="2022-11" db="UniProtKB">
        <authorList>
            <consortium name="WormBaseParasite"/>
        </authorList>
    </citation>
    <scope>IDENTIFICATION</scope>
</reference>
<dbReference type="Proteomes" id="UP000887564">
    <property type="component" value="Unplaced"/>
</dbReference>
<feature type="region of interest" description="Disordered" evidence="1">
    <location>
        <begin position="86"/>
        <end position="226"/>
    </location>
</feature>
<feature type="compositionally biased region" description="Acidic residues" evidence="1">
    <location>
        <begin position="214"/>
        <end position="226"/>
    </location>
</feature>
<name>A0A914S2Z9_PAREQ</name>
<accession>A0A914S2Z9</accession>
<evidence type="ECO:0000313" key="3">
    <source>
        <dbReference type="WBParaSite" id="PEQ_0001270201-mRNA-1"/>
    </source>
</evidence>
<evidence type="ECO:0000256" key="1">
    <source>
        <dbReference type="SAM" id="MobiDB-lite"/>
    </source>
</evidence>
<protein>
    <submittedName>
        <fullName evidence="3">Uncharacterized protein</fullName>
    </submittedName>
</protein>
<feature type="compositionally biased region" description="Basic and acidic residues" evidence="1">
    <location>
        <begin position="150"/>
        <end position="164"/>
    </location>
</feature>
<keyword evidence="2" id="KW-1185">Reference proteome</keyword>
<feature type="compositionally biased region" description="Basic and acidic residues" evidence="1">
    <location>
        <begin position="115"/>
        <end position="124"/>
    </location>
</feature>
<evidence type="ECO:0000313" key="2">
    <source>
        <dbReference type="Proteomes" id="UP000887564"/>
    </source>
</evidence>
<proteinExistence type="predicted"/>